<accession>A0A4R6JMM1</accession>
<protein>
    <recommendedName>
        <fullName evidence="3">Tetratricopeptide repeat protein</fullName>
    </recommendedName>
</protein>
<dbReference type="EMBL" id="SNWR01000001">
    <property type="protein sequence ID" value="TDO37117.1"/>
    <property type="molecule type" value="Genomic_DNA"/>
</dbReference>
<gene>
    <name evidence="1" type="ORF">C8E87_0715</name>
</gene>
<dbReference type="AlphaFoldDB" id="A0A4R6JMM1"/>
<name>A0A4R6JMM1_9ACTN</name>
<evidence type="ECO:0000313" key="2">
    <source>
        <dbReference type="Proteomes" id="UP000294901"/>
    </source>
</evidence>
<evidence type="ECO:0000313" key="1">
    <source>
        <dbReference type="EMBL" id="TDO37117.1"/>
    </source>
</evidence>
<reference evidence="1 2" key="1">
    <citation type="submission" date="2019-03" db="EMBL/GenBank/DDBJ databases">
        <title>Sequencing the genomes of 1000 actinobacteria strains.</title>
        <authorList>
            <person name="Klenk H.-P."/>
        </authorList>
    </citation>
    <scope>NUCLEOTIDE SEQUENCE [LARGE SCALE GENOMIC DNA]</scope>
    <source>
        <strain evidence="1 2">DSM 43805</strain>
    </source>
</reference>
<organism evidence="1 2">
    <name type="scientific">Paractinoplanes brasiliensis</name>
    <dbReference type="NCBI Taxonomy" id="52695"/>
    <lineage>
        <taxon>Bacteria</taxon>
        <taxon>Bacillati</taxon>
        <taxon>Actinomycetota</taxon>
        <taxon>Actinomycetes</taxon>
        <taxon>Micromonosporales</taxon>
        <taxon>Micromonosporaceae</taxon>
        <taxon>Paractinoplanes</taxon>
    </lineage>
</organism>
<dbReference type="Proteomes" id="UP000294901">
    <property type="component" value="Unassembled WGS sequence"/>
</dbReference>
<evidence type="ECO:0008006" key="3">
    <source>
        <dbReference type="Google" id="ProtNLM"/>
    </source>
</evidence>
<sequence length="113" mass="12677">MQITQEHDDSFLYGLHDWSMADYYEATGDLIASLSRRQRALDSLQQLGWLVSVIDTQIALGDTALALGDRAQAQAAWHEALRLIGQRRLPQTAQAQTRLARLDQEVELDAARS</sequence>
<keyword evidence="2" id="KW-1185">Reference proteome</keyword>
<dbReference type="SUPFAM" id="SSF48452">
    <property type="entry name" value="TPR-like"/>
    <property type="match status" value="1"/>
</dbReference>
<dbReference type="Gene3D" id="1.25.40.10">
    <property type="entry name" value="Tetratricopeptide repeat domain"/>
    <property type="match status" value="1"/>
</dbReference>
<dbReference type="InterPro" id="IPR011990">
    <property type="entry name" value="TPR-like_helical_dom_sf"/>
</dbReference>
<proteinExistence type="predicted"/>
<comment type="caution">
    <text evidence="1">The sequence shown here is derived from an EMBL/GenBank/DDBJ whole genome shotgun (WGS) entry which is preliminary data.</text>
</comment>